<dbReference type="EMBL" id="JAFVMG010000010">
    <property type="protein sequence ID" value="MBO1328841.1"/>
    <property type="molecule type" value="Genomic_DNA"/>
</dbReference>
<dbReference type="InterPro" id="IPR021762">
    <property type="entry name" value="DUF3325"/>
</dbReference>
<comment type="caution">
    <text evidence="2">The sequence shown here is derived from an EMBL/GenBank/DDBJ whole genome shotgun (WGS) entry which is preliminary data.</text>
</comment>
<keyword evidence="1" id="KW-0812">Transmembrane</keyword>
<evidence type="ECO:0000256" key="1">
    <source>
        <dbReference type="SAM" id="Phobius"/>
    </source>
</evidence>
<gene>
    <name evidence="2" type="ORF">J2D75_10190</name>
</gene>
<reference evidence="2 3" key="1">
    <citation type="submission" date="2021-03" db="EMBL/GenBank/DDBJ databases">
        <title>The complete genome sequence of Acetobacter suratthaniensis TBRC 1719.</title>
        <authorList>
            <person name="Charoenyingcharoen P."/>
            <person name="Yukphan P."/>
        </authorList>
    </citation>
    <scope>NUCLEOTIDE SEQUENCE [LARGE SCALE GENOMIC DNA]</scope>
    <source>
        <strain evidence="2 3">TBRC 1719</strain>
    </source>
</reference>
<feature type="transmembrane region" description="Helical" evidence="1">
    <location>
        <begin position="44"/>
        <end position="63"/>
    </location>
</feature>
<keyword evidence="3" id="KW-1185">Reference proteome</keyword>
<keyword evidence="1" id="KW-1133">Transmembrane helix</keyword>
<evidence type="ECO:0000313" key="2">
    <source>
        <dbReference type="EMBL" id="MBO1328841.1"/>
    </source>
</evidence>
<feature type="transmembrane region" description="Helical" evidence="1">
    <location>
        <begin position="6"/>
        <end position="24"/>
    </location>
</feature>
<keyword evidence="1" id="KW-0472">Membrane</keyword>
<name>A0ABS3LNC1_9PROT</name>
<organism evidence="2 3">
    <name type="scientific">Acetobacter suratthaniensis</name>
    <dbReference type="NCBI Taxonomy" id="1502841"/>
    <lineage>
        <taxon>Bacteria</taxon>
        <taxon>Pseudomonadati</taxon>
        <taxon>Pseudomonadota</taxon>
        <taxon>Alphaproteobacteria</taxon>
        <taxon>Acetobacterales</taxon>
        <taxon>Acetobacteraceae</taxon>
        <taxon>Acetobacter</taxon>
    </lineage>
</organism>
<accession>A0ABS3LNC1</accession>
<feature type="transmembrane region" description="Helical" evidence="1">
    <location>
        <begin position="69"/>
        <end position="91"/>
    </location>
</feature>
<dbReference type="Pfam" id="PF11804">
    <property type="entry name" value="DUF3325"/>
    <property type="match status" value="1"/>
</dbReference>
<proteinExistence type="predicted"/>
<sequence length="117" mass="12887">MILAVLFYTGLVGVLYGAFALLALTQFQHRRATGGRTLLSRRVVYIRSVATLLLVLALFLAIMHDGSGFGALLWITLASGTACMVALRIAWHPGLLIPLTRIMEWRFGLTGAWLRCL</sequence>
<dbReference type="RefSeq" id="WP_207854710.1">
    <property type="nucleotide sequence ID" value="NZ_JAFVMG010000010.1"/>
</dbReference>
<dbReference type="Proteomes" id="UP000664399">
    <property type="component" value="Unassembled WGS sequence"/>
</dbReference>
<evidence type="ECO:0000313" key="3">
    <source>
        <dbReference type="Proteomes" id="UP000664399"/>
    </source>
</evidence>
<protein>
    <submittedName>
        <fullName evidence="2">DUF3325 family protein</fullName>
    </submittedName>
</protein>